<dbReference type="Proteomes" id="UP001258434">
    <property type="component" value="Unassembled WGS sequence"/>
</dbReference>
<dbReference type="InterPro" id="IPR051159">
    <property type="entry name" value="Hexapeptide_acetyltransf"/>
</dbReference>
<dbReference type="EMBL" id="JAVFHL010000001">
    <property type="protein sequence ID" value="MDT6977473.1"/>
    <property type="molecule type" value="Genomic_DNA"/>
</dbReference>
<protein>
    <submittedName>
        <fullName evidence="1">Acyltransferase</fullName>
    </submittedName>
</protein>
<reference evidence="2" key="1">
    <citation type="submission" date="2023-07" db="EMBL/GenBank/DDBJ databases">
        <title>A gut symbiont ubiquitin homologue binds and inactivates peptidyl-prolyl isomerase to mediate the interbacterial arms race in the human gut.</title>
        <authorList>
            <person name="Jiang K."/>
            <person name="Li W."/>
            <person name="Tong M."/>
            <person name="Xu J."/>
            <person name="Chen Z."/>
            <person name="Yang Y."/>
            <person name="Zang Y."/>
            <person name="Jiao X."/>
            <person name="Liu C."/>
            <person name="Lim B."/>
            <person name="Jiang X."/>
            <person name="Wang J."/>
            <person name="Wu D."/>
            <person name="Wang M."/>
            <person name="Liu S.-J."/>
            <person name="Shao F."/>
            <person name="Gao X."/>
        </authorList>
    </citation>
    <scope>NUCLEOTIDE SEQUENCE [LARGE SCALE GENOMIC DNA]</scope>
    <source>
        <strain evidence="2">GS077</strain>
    </source>
</reference>
<keyword evidence="1" id="KW-0808">Transferase</keyword>
<reference evidence="1 2" key="2">
    <citation type="submission" date="2023-08" db="EMBL/GenBank/DDBJ databases">
        <authorList>
            <person name="Du M."/>
            <person name="Liu C."/>
            <person name="Liu S.-J."/>
        </authorList>
    </citation>
    <scope>NUCLEOTIDE SEQUENCE [LARGE SCALE GENOMIC DNA]</scope>
    <source>
        <strain evidence="1 2">GS077</strain>
    </source>
</reference>
<evidence type="ECO:0000313" key="1">
    <source>
        <dbReference type="EMBL" id="MDT6977473.1"/>
    </source>
</evidence>
<evidence type="ECO:0000313" key="2">
    <source>
        <dbReference type="Proteomes" id="UP001258434"/>
    </source>
</evidence>
<sequence length="170" mass="18345">MGFNLVPLYKDTGIMIQNDGIVKFEGKCTIGSGSSISVSHKGMLSFGKRFGASAEFHLACYNEVVFRDNVLIGYECLMMDNDMHSLKYVNGGGKNKAYGPILINNDTWIGARVTILKNTVTPTKCVIAAGTIVSGDITSLGENCVVSSTGKVRVIKNGVYRDSFDDSIDN</sequence>
<accession>A0ABD5FY76</accession>
<name>A0ABD5FY76_BACFG</name>
<dbReference type="Gene3D" id="2.160.10.10">
    <property type="entry name" value="Hexapeptide repeat proteins"/>
    <property type="match status" value="1"/>
</dbReference>
<gene>
    <name evidence="1" type="ORF">BFGS077_002776</name>
</gene>
<organism evidence="1 2">
    <name type="scientific">Bacteroides fragilis</name>
    <dbReference type="NCBI Taxonomy" id="817"/>
    <lineage>
        <taxon>Bacteria</taxon>
        <taxon>Pseudomonadati</taxon>
        <taxon>Bacteroidota</taxon>
        <taxon>Bacteroidia</taxon>
        <taxon>Bacteroidales</taxon>
        <taxon>Bacteroidaceae</taxon>
        <taxon>Bacteroides</taxon>
    </lineage>
</organism>
<comment type="caution">
    <text evidence="1">The sequence shown here is derived from an EMBL/GenBank/DDBJ whole genome shotgun (WGS) entry which is preliminary data.</text>
</comment>
<proteinExistence type="predicted"/>
<dbReference type="PANTHER" id="PTHR23416">
    <property type="entry name" value="SIALIC ACID SYNTHASE-RELATED"/>
    <property type="match status" value="1"/>
</dbReference>
<dbReference type="GO" id="GO:0016746">
    <property type="term" value="F:acyltransferase activity"/>
    <property type="evidence" value="ECO:0007669"/>
    <property type="project" value="UniProtKB-KW"/>
</dbReference>
<dbReference type="InterPro" id="IPR011004">
    <property type="entry name" value="Trimer_LpxA-like_sf"/>
</dbReference>
<keyword evidence="1" id="KW-0012">Acyltransferase</keyword>
<dbReference type="AlphaFoldDB" id="A0ABD5FY76"/>
<dbReference type="SUPFAM" id="SSF51161">
    <property type="entry name" value="Trimeric LpxA-like enzymes"/>
    <property type="match status" value="1"/>
</dbReference>
<dbReference type="PANTHER" id="PTHR23416:SF78">
    <property type="entry name" value="LIPOPOLYSACCHARIDE BIOSYNTHESIS O-ACETYL TRANSFERASE WBBJ-RELATED"/>
    <property type="match status" value="1"/>
</dbReference>